<name>A0ABY7T6E4_9SPHI</name>
<dbReference type="Proteomes" id="UP001216139">
    <property type="component" value="Chromosome"/>
</dbReference>
<feature type="domain" description="Alpha/beta hydrolase fold-3" evidence="1">
    <location>
        <begin position="166"/>
        <end position="371"/>
    </location>
</feature>
<proteinExistence type="predicted"/>
<evidence type="ECO:0000259" key="1">
    <source>
        <dbReference type="Pfam" id="PF07859"/>
    </source>
</evidence>
<dbReference type="EMBL" id="CP117167">
    <property type="protein sequence ID" value="WCT10822.1"/>
    <property type="molecule type" value="Genomic_DNA"/>
</dbReference>
<dbReference type="PANTHER" id="PTHR23025">
    <property type="entry name" value="TRIACYLGLYCEROL LIPASE"/>
    <property type="match status" value="1"/>
</dbReference>
<keyword evidence="2" id="KW-0378">Hydrolase</keyword>
<sequence length="397" mass="41940">MKTKTNQSNKNIAGKAGYLKMAALGLAVVTSFTVACKSSTTLKTTDSTTVTKDSTVKVDSTQGGTAANVKPTGPKPAFAPDIKPQMQAVIEQLASYGDKPIPGLTAVEARKNHTATDAVMDVMKKFNIPTPPANVDTMGKEIPVAGGNIHLRIYTPKAGNGPFPVIVYYHGGGFVIANVDVYDASAKTLADKVGAVVVSVAYRLAPEHKFPTAHNDSFAAYEWVVKNAASIKGDPKKIAVAGESAGGNLAVNMAIMARDKGIMLPTAILAVYPVAGSDMTTPSYTKNAAAKPLDKPMMMWFVKNYLNNMAEGKDPRINLVAANLKGLPPTTIITDEIDPLQSEGMTLADKMKAVGVKVDTKNYDGVTHEFFGMGAVVPEAKDAETYAVNQLKTAFGK</sequence>
<dbReference type="SUPFAM" id="SSF53474">
    <property type="entry name" value="alpha/beta-Hydrolases"/>
    <property type="match status" value="1"/>
</dbReference>
<keyword evidence="3" id="KW-1185">Reference proteome</keyword>
<dbReference type="Gene3D" id="3.40.50.1820">
    <property type="entry name" value="alpha/beta hydrolase"/>
    <property type="match status" value="1"/>
</dbReference>
<dbReference type="RefSeq" id="WP_273629013.1">
    <property type="nucleotide sequence ID" value="NZ_CP117167.1"/>
</dbReference>
<organism evidence="2 3">
    <name type="scientific">Mucilaginibacter jinjuensis</name>
    <dbReference type="NCBI Taxonomy" id="1176721"/>
    <lineage>
        <taxon>Bacteria</taxon>
        <taxon>Pseudomonadati</taxon>
        <taxon>Bacteroidota</taxon>
        <taxon>Sphingobacteriia</taxon>
        <taxon>Sphingobacteriales</taxon>
        <taxon>Sphingobacteriaceae</taxon>
        <taxon>Mucilaginibacter</taxon>
    </lineage>
</organism>
<reference evidence="2 3" key="1">
    <citation type="submission" date="2023-02" db="EMBL/GenBank/DDBJ databases">
        <title>Genome sequence of Mucilaginibacter jinjuensis strain KACC 16571.</title>
        <authorList>
            <person name="Kim S."/>
            <person name="Heo J."/>
            <person name="Kwon S.-W."/>
        </authorList>
    </citation>
    <scope>NUCLEOTIDE SEQUENCE [LARGE SCALE GENOMIC DNA]</scope>
    <source>
        <strain evidence="2 3">KACC 16571</strain>
    </source>
</reference>
<dbReference type="InterPro" id="IPR013094">
    <property type="entry name" value="AB_hydrolase_3"/>
</dbReference>
<protein>
    <submittedName>
        <fullName evidence="2">Alpha/beta hydrolase</fullName>
    </submittedName>
</protein>
<gene>
    <name evidence="2" type="ORF">PQO05_18975</name>
</gene>
<dbReference type="PANTHER" id="PTHR23025:SF4">
    <property type="entry name" value="ALPHA_BETA HYDROLASE FOLD-3 DOMAIN-CONTAINING PROTEIN"/>
    <property type="match status" value="1"/>
</dbReference>
<dbReference type="InterPro" id="IPR029058">
    <property type="entry name" value="AB_hydrolase_fold"/>
</dbReference>
<evidence type="ECO:0000313" key="2">
    <source>
        <dbReference type="EMBL" id="WCT10822.1"/>
    </source>
</evidence>
<accession>A0ABY7T6E4</accession>
<dbReference type="Pfam" id="PF07859">
    <property type="entry name" value="Abhydrolase_3"/>
    <property type="match status" value="1"/>
</dbReference>
<evidence type="ECO:0000313" key="3">
    <source>
        <dbReference type="Proteomes" id="UP001216139"/>
    </source>
</evidence>
<dbReference type="GO" id="GO:0016787">
    <property type="term" value="F:hydrolase activity"/>
    <property type="evidence" value="ECO:0007669"/>
    <property type="project" value="UniProtKB-KW"/>
</dbReference>